<name>A0A2Z6ZWQ5_9LAMI</name>
<dbReference type="EMBL" id="KV029903">
    <property type="protein sequence ID" value="KZV13674.1"/>
    <property type="molecule type" value="Genomic_DNA"/>
</dbReference>
<evidence type="ECO:0000313" key="2">
    <source>
        <dbReference type="Proteomes" id="UP000250235"/>
    </source>
</evidence>
<organism evidence="1 2">
    <name type="scientific">Dorcoceras hygrometricum</name>
    <dbReference type="NCBI Taxonomy" id="472368"/>
    <lineage>
        <taxon>Eukaryota</taxon>
        <taxon>Viridiplantae</taxon>
        <taxon>Streptophyta</taxon>
        <taxon>Embryophyta</taxon>
        <taxon>Tracheophyta</taxon>
        <taxon>Spermatophyta</taxon>
        <taxon>Magnoliopsida</taxon>
        <taxon>eudicotyledons</taxon>
        <taxon>Gunneridae</taxon>
        <taxon>Pentapetalae</taxon>
        <taxon>asterids</taxon>
        <taxon>lamiids</taxon>
        <taxon>Lamiales</taxon>
        <taxon>Gesneriaceae</taxon>
        <taxon>Didymocarpoideae</taxon>
        <taxon>Trichosporeae</taxon>
        <taxon>Loxocarpinae</taxon>
        <taxon>Dorcoceras</taxon>
    </lineage>
</organism>
<evidence type="ECO:0000313" key="1">
    <source>
        <dbReference type="EMBL" id="KZV13674.1"/>
    </source>
</evidence>
<protein>
    <submittedName>
        <fullName evidence="1">Formin</fullName>
    </submittedName>
</protein>
<sequence length="120" mass="13408">MRAHRMRMVAGIARPSCRCCEQTVAHGGRPVACGHALWMRVVRRKRLRHMLGHSQQRAGDDGWTELRDGGRRCTLAARWARRCARPCVALGAALCGCRREIFHGGDRRRRPPSGDAPAIS</sequence>
<accession>A0A2Z6ZWQ5</accession>
<dbReference type="AlphaFoldDB" id="A0A2Z6ZWQ5"/>
<keyword evidence="2" id="KW-1185">Reference proteome</keyword>
<proteinExistence type="predicted"/>
<dbReference type="Proteomes" id="UP000250235">
    <property type="component" value="Unassembled WGS sequence"/>
</dbReference>
<gene>
    <name evidence="1" type="ORF">F511_45162</name>
</gene>
<reference evidence="1 2" key="1">
    <citation type="journal article" date="2015" name="Proc. Natl. Acad. Sci. U.S.A.">
        <title>The resurrection genome of Boea hygrometrica: A blueprint for survival of dehydration.</title>
        <authorList>
            <person name="Xiao L."/>
            <person name="Yang G."/>
            <person name="Zhang L."/>
            <person name="Yang X."/>
            <person name="Zhao S."/>
            <person name="Ji Z."/>
            <person name="Zhou Q."/>
            <person name="Hu M."/>
            <person name="Wang Y."/>
            <person name="Chen M."/>
            <person name="Xu Y."/>
            <person name="Jin H."/>
            <person name="Xiao X."/>
            <person name="Hu G."/>
            <person name="Bao F."/>
            <person name="Hu Y."/>
            <person name="Wan P."/>
            <person name="Li L."/>
            <person name="Deng X."/>
            <person name="Kuang T."/>
            <person name="Xiang C."/>
            <person name="Zhu J.K."/>
            <person name="Oliver M.J."/>
            <person name="He Y."/>
        </authorList>
    </citation>
    <scope>NUCLEOTIDE SEQUENCE [LARGE SCALE GENOMIC DNA]</scope>
    <source>
        <strain evidence="2">cv. XS01</strain>
    </source>
</reference>